<name>W6UT29_ECHGR</name>
<dbReference type="CTD" id="36344327"/>
<evidence type="ECO:0000313" key="2">
    <source>
        <dbReference type="Proteomes" id="UP000019149"/>
    </source>
</evidence>
<dbReference type="Proteomes" id="UP000019149">
    <property type="component" value="Unassembled WGS sequence"/>
</dbReference>
<gene>
    <name evidence="1" type="ORF">EGR_08612</name>
</gene>
<comment type="caution">
    <text evidence="1">The sequence shown here is derived from an EMBL/GenBank/DDBJ whole genome shotgun (WGS) entry which is preliminary data.</text>
</comment>
<dbReference type="GeneID" id="36344327"/>
<dbReference type="EMBL" id="APAU02000112">
    <property type="protein sequence ID" value="EUB56539.1"/>
    <property type="molecule type" value="Genomic_DNA"/>
</dbReference>
<evidence type="ECO:0000313" key="1">
    <source>
        <dbReference type="EMBL" id="EUB56539.1"/>
    </source>
</evidence>
<protein>
    <submittedName>
        <fullName evidence="1">Uncharacterized protein</fullName>
    </submittedName>
</protein>
<organism evidence="1 2">
    <name type="scientific">Echinococcus granulosus</name>
    <name type="common">Hydatid tapeworm</name>
    <dbReference type="NCBI Taxonomy" id="6210"/>
    <lineage>
        <taxon>Eukaryota</taxon>
        <taxon>Metazoa</taxon>
        <taxon>Spiralia</taxon>
        <taxon>Lophotrochozoa</taxon>
        <taxon>Platyhelminthes</taxon>
        <taxon>Cestoda</taxon>
        <taxon>Eucestoda</taxon>
        <taxon>Cyclophyllidea</taxon>
        <taxon>Taeniidae</taxon>
        <taxon>Echinococcus</taxon>
        <taxon>Echinococcus granulosus group</taxon>
    </lineage>
</organism>
<reference evidence="1 2" key="1">
    <citation type="journal article" date="2013" name="Nat. Genet.">
        <title>The genome of the hydatid tapeworm Echinococcus granulosus.</title>
        <authorList>
            <person name="Zheng H."/>
            <person name="Zhang W."/>
            <person name="Zhang L."/>
            <person name="Zhang Z."/>
            <person name="Li J."/>
            <person name="Lu G."/>
            <person name="Zhu Y."/>
            <person name="Wang Y."/>
            <person name="Huang Y."/>
            <person name="Liu J."/>
            <person name="Kang H."/>
            <person name="Chen J."/>
            <person name="Wang L."/>
            <person name="Chen A."/>
            <person name="Yu S."/>
            <person name="Gao Z."/>
            <person name="Jin L."/>
            <person name="Gu W."/>
            <person name="Wang Z."/>
            <person name="Zhao L."/>
            <person name="Shi B."/>
            <person name="Wen H."/>
            <person name="Lin R."/>
            <person name="Jones M.K."/>
            <person name="Brejova B."/>
            <person name="Vinar T."/>
            <person name="Zhao G."/>
            <person name="McManus D.P."/>
            <person name="Chen Z."/>
            <person name="Zhou Y."/>
            <person name="Wang S."/>
        </authorList>
    </citation>
    <scope>NUCLEOTIDE SEQUENCE [LARGE SCALE GENOMIC DNA]</scope>
</reference>
<sequence length="55" mass="6284">MAQLTTWSQQEKTILCGDLRWELLELRQSRFVAIVFKMVDVDPARPPGRAGSPKI</sequence>
<dbReference type="AlphaFoldDB" id="W6UT29"/>
<proteinExistence type="predicted"/>
<dbReference type="RefSeq" id="XP_024347735.1">
    <property type="nucleotide sequence ID" value="XM_024497861.1"/>
</dbReference>
<keyword evidence="2" id="KW-1185">Reference proteome</keyword>
<dbReference type="KEGG" id="egl:EGR_08612"/>
<accession>W6UT29</accession>